<evidence type="ECO:0000313" key="1">
    <source>
        <dbReference type="EMBL" id="KAJ4430030.1"/>
    </source>
</evidence>
<name>A0ABQ8S7R4_PERAM</name>
<protein>
    <submittedName>
        <fullName evidence="1">Uncharacterized protein</fullName>
    </submittedName>
</protein>
<comment type="caution">
    <text evidence="1">The sequence shown here is derived from an EMBL/GenBank/DDBJ whole genome shotgun (WGS) entry which is preliminary data.</text>
</comment>
<keyword evidence="2" id="KW-1185">Reference proteome</keyword>
<dbReference type="Proteomes" id="UP001148838">
    <property type="component" value="Unassembled WGS sequence"/>
</dbReference>
<gene>
    <name evidence="1" type="ORF">ANN_22238</name>
</gene>
<accession>A0ABQ8S7R4</accession>
<reference evidence="1 2" key="1">
    <citation type="journal article" date="2022" name="Allergy">
        <title>Genome assembly and annotation of Periplaneta americana reveal a comprehensive cockroach allergen profile.</title>
        <authorList>
            <person name="Wang L."/>
            <person name="Xiong Q."/>
            <person name="Saelim N."/>
            <person name="Wang L."/>
            <person name="Nong W."/>
            <person name="Wan A.T."/>
            <person name="Shi M."/>
            <person name="Liu X."/>
            <person name="Cao Q."/>
            <person name="Hui J.H.L."/>
            <person name="Sookrung N."/>
            <person name="Leung T.F."/>
            <person name="Tungtrongchitr A."/>
            <person name="Tsui S.K.W."/>
        </authorList>
    </citation>
    <scope>NUCLEOTIDE SEQUENCE [LARGE SCALE GENOMIC DNA]</scope>
    <source>
        <strain evidence="1">PWHHKU_190912</strain>
    </source>
</reference>
<proteinExistence type="predicted"/>
<organism evidence="1 2">
    <name type="scientific">Periplaneta americana</name>
    <name type="common">American cockroach</name>
    <name type="synonym">Blatta americana</name>
    <dbReference type="NCBI Taxonomy" id="6978"/>
    <lineage>
        <taxon>Eukaryota</taxon>
        <taxon>Metazoa</taxon>
        <taxon>Ecdysozoa</taxon>
        <taxon>Arthropoda</taxon>
        <taxon>Hexapoda</taxon>
        <taxon>Insecta</taxon>
        <taxon>Pterygota</taxon>
        <taxon>Neoptera</taxon>
        <taxon>Polyneoptera</taxon>
        <taxon>Dictyoptera</taxon>
        <taxon>Blattodea</taxon>
        <taxon>Blattoidea</taxon>
        <taxon>Blattidae</taxon>
        <taxon>Blattinae</taxon>
        <taxon>Periplaneta</taxon>
    </lineage>
</organism>
<sequence length="112" mass="13458">MQFHQNPSLTHHYSLPQFFPFFHLGQTLWRLIQIEGLSGEYLEEEHTELRSQFHSLVAVDFVPAIDVVHDFDILQENDMDELTPIFDYFEDNYVMCRRRGRDRQQPMFPPNT</sequence>
<dbReference type="EMBL" id="JAJSOF020000033">
    <property type="protein sequence ID" value="KAJ4430030.1"/>
    <property type="molecule type" value="Genomic_DNA"/>
</dbReference>
<evidence type="ECO:0000313" key="2">
    <source>
        <dbReference type="Proteomes" id="UP001148838"/>
    </source>
</evidence>